<dbReference type="InterPro" id="IPR037066">
    <property type="entry name" value="Plug_dom_sf"/>
</dbReference>
<dbReference type="Pfam" id="PF07715">
    <property type="entry name" value="Plug"/>
    <property type="match status" value="1"/>
</dbReference>
<keyword evidence="4 9" id="KW-0812">Transmembrane</keyword>
<dbReference type="CDD" id="cd01347">
    <property type="entry name" value="ligand_gated_channel"/>
    <property type="match status" value="1"/>
</dbReference>
<comment type="caution">
    <text evidence="15">The sequence shown here is derived from an EMBL/GenBank/DDBJ whole genome shotgun (WGS) entry which is preliminary data.</text>
</comment>
<dbReference type="InterPro" id="IPR039426">
    <property type="entry name" value="TonB-dep_rcpt-like"/>
</dbReference>
<dbReference type="PANTHER" id="PTHR40980:SF3">
    <property type="entry name" value="TONB-DEPENDENT RECEPTOR-LIKE BETA-BARREL DOMAIN-CONTAINING PROTEIN"/>
    <property type="match status" value="1"/>
</dbReference>
<comment type="subcellular location">
    <subcellularLocation>
        <location evidence="1 9">Cell outer membrane</location>
        <topology evidence="1 9">Multi-pass membrane protein</topology>
    </subcellularLocation>
</comment>
<protein>
    <submittedName>
        <fullName evidence="15">TonB-dependent receptor</fullName>
    </submittedName>
</protein>
<dbReference type="Gene3D" id="2.170.130.10">
    <property type="entry name" value="TonB-dependent receptor, plug domain"/>
    <property type="match status" value="1"/>
</dbReference>
<dbReference type="InterPro" id="IPR010917">
    <property type="entry name" value="TonB_rcpt_CS"/>
</dbReference>
<dbReference type="PROSITE" id="PS01156">
    <property type="entry name" value="TONB_DEPENDENT_REC_2"/>
    <property type="match status" value="1"/>
</dbReference>
<dbReference type="Proteomes" id="UP000634667">
    <property type="component" value="Unassembled WGS sequence"/>
</dbReference>
<dbReference type="PANTHER" id="PTHR40980">
    <property type="entry name" value="PLUG DOMAIN-CONTAINING PROTEIN"/>
    <property type="match status" value="1"/>
</dbReference>
<evidence type="ECO:0000256" key="4">
    <source>
        <dbReference type="ARBA" id="ARBA00022692"/>
    </source>
</evidence>
<feature type="short sequence motif" description="TonB C-terminal box" evidence="10">
    <location>
        <begin position="920"/>
        <end position="937"/>
    </location>
</feature>
<evidence type="ECO:0000256" key="12">
    <source>
        <dbReference type="SAM" id="SignalP"/>
    </source>
</evidence>
<comment type="similarity">
    <text evidence="9 11">Belongs to the TonB-dependent receptor family.</text>
</comment>
<keyword evidence="16" id="KW-1185">Reference proteome</keyword>
<evidence type="ECO:0000256" key="6">
    <source>
        <dbReference type="ARBA" id="ARBA00023077"/>
    </source>
</evidence>
<dbReference type="PROSITE" id="PS52016">
    <property type="entry name" value="TONB_DEPENDENT_REC_3"/>
    <property type="match status" value="1"/>
</dbReference>
<dbReference type="Pfam" id="PF00593">
    <property type="entry name" value="TonB_dep_Rec_b-barrel"/>
    <property type="match status" value="1"/>
</dbReference>
<gene>
    <name evidence="15" type="primary">iroN</name>
    <name evidence="15" type="ORF">GCM10008111_06610</name>
</gene>
<dbReference type="InterPro" id="IPR036942">
    <property type="entry name" value="Beta-barrel_TonB_sf"/>
</dbReference>
<keyword evidence="3 9" id="KW-1134">Transmembrane beta strand</keyword>
<evidence type="ECO:0000256" key="10">
    <source>
        <dbReference type="PROSITE-ProRule" id="PRU10144"/>
    </source>
</evidence>
<keyword evidence="6 11" id="KW-0798">TonB box</keyword>
<evidence type="ECO:0000313" key="15">
    <source>
        <dbReference type="EMBL" id="GGW53149.1"/>
    </source>
</evidence>
<keyword evidence="7 9" id="KW-0472">Membrane</keyword>
<evidence type="ECO:0000256" key="2">
    <source>
        <dbReference type="ARBA" id="ARBA00022448"/>
    </source>
</evidence>
<dbReference type="RefSeq" id="WP_189480477.1">
    <property type="nucleotide sequence ID" value="NZ_BMYR01000002.1"/>
</dbReference>
<keyword evidence="8 9" id="KW-0998">Cell outer membrane</keyword>
<feature type="domain" description="TonB-dependent receptor-like beta-barrel" evidence="13">
    <location>
        <begin position="443"/>
        <end position="903"/>
    </location>
</feature>
<feature type="chain" id="PRO_5045434024" evidence="12">
    <location>
        <begin position="39"/>
        <end position="937"/>
    </location>
</feature>
<proteinExistence type="inferred from homology"/>
<dbReference type="InterPro" id="IPR000531">
    <property type="entry name" value="Beta-barrel_TonB"/>
</dbReference>
<evidence type="ECO:0000256" key="9">
    <source>
        <dbReference type="PROSITE-ProRule" id="PRU01360"/>
    </source>
</evidence>
<dbReference type="Gene3D" id="2.40.170.20">
    <property type="entry name" value="TonB-dependent receptor, beta-barrel domain"/>
    <property type="match status" value="1"/>
</dbReference>
<evidence type="ECO:0000256" key="3">
    <source>
        <dbReference type="ARBA" id="ARBA00022452"/>
    </source>
</evidence>
<evidence type="ECO:0000256" key="7">
    <source>
        <dbReference type="ARBA" id="ARBA00023136"/>
    </source>
</evidence>
<dbReference type="InterPro" id="IPR010104">
    <property type="entry name" value="TonB_rcpt_bac"/>
</dbReference>
<evidence type="ECO:0000256" key="1">
    <source>
        <dbReference type="ARBA" id="ARBA00004571"/>
    </source>
</evidence>
<organism evidence="15 16">
    <name type="scientific">Alishewanella tabrizica</name>
    <dbReference type="NCBI Taxonomy" id="671278"/>
    <lineage>
        <taxon>Bacteria</taxon>
        <taxon>Pseudomonadati</taxon>
        <taxon>Pseudomonadota</taxon>
        <taxon>Gammaproteobacteria</taxon>
        <taxon>Alteromonadales</taxon>
        <taxon>Alteromonadaceae</taxon>
        <taxon>Alishewanella</taxon>
    </lineage>
</organism>
<evidence type="ECO:0000259" key="14">
    <source>
        <dbReference type="Pfam" id="PF07715"/>
    </source>
</evidence>
<evidence type="ECO:0000256" key="8">
    <source>
        <dbReference type="ARBA" id="ARBA00023237"/>
    </source>
</evidence>
<evidence type="ECO:0000259" key="13">
    <source>
        <dbReference type="Pfam" id="PF00593"/>
    </source>
</evidence>
<keyword evidence="15" id="KW-0675">Receptor</keyword>
<feature type="signal peptide" evidence="12">
    <location>
        <begin position="1"/>
        <end position="38"/>
    </location>
</feature>
<name>A0ABQ2WIW1_9ALTE</name>
<keyword evidence="2 9" id="KW-0813">Transport</keyword>
<dbReference type="NCBIfam" id="TIGR01782">
    <property type="entry name" value="TonB-Xanth-Caul"/>
    <property type="match status" value="1"/>
</dbReference>
<evidence type="ECO:0000313" key="16">
    <source>
        <dbReference type="Proteomes" id="UP000634667"/>
    </source>
</evidence>
<feature type="domain" description="TonB-dependent receptor plug" evidence="14">
    <location>
        <begin position="78"/>
        <end position="188"/>
    </location>
</feature>
<keyword evidence="5 12" id="KW-0732">Signal</keyword>
<reference evidence="16" key="1">
    <citation type="journal article" date="2019" name="Int. J. Syst. Evol. Microbiol.">
        <title>The Global Catalogue of Microorganisms (GCM) 10K type strain sequencing project: providing services to taxonomists for standard genome sequencing and annotation.</title>
        <authorList>
            <consortium name="The Broad Institute Genomics Platform"/>
            <consortium name="The Broad Institute Genome Sequencing Center for Infectious Disease"/>
            <person name="Wu L."/>
            <person name="Ma J."/>
        </authorList>
    </citation>
    <scope>NUCLEOTIDE SEQUENCE [LARGE SCALE GENOMIC DNA]</scope>
    <source>
        <strain evidence="16">KCTC 23723</strain>
    </source>
</reference>
<accession>A0ABQ2WIW1</accession>
<sequence length="937" mass="103257">MATYFTSSRAHSTFRPSKLCRALTLAGLATLFSAQALAQTQETEPTEQEKAEEQIEVISVVGSFRGSLASALNQKRFESGATDTIKAEDIADFPDLNLAESLQRIPGVAISRVAGEGRQISVRGLGPDFTRVRINGMEAQSTSGGTDAIGGANRGRGFDFNTFSSDLFSELTVRKTASANVEEGSLGATVDLRTARPFDYDGLTFAANVQAGYNDMSEEVDPKGSVLFSNINEAGTFGYLISAAFSERNILDEGYSTVRWNNQNDFGTYRGDAQATELQAINNAFRPRLPRYDSYVHNVKRTGLATALEYRPSNETRFNLDVLYSKDDSTRQEAFMQAILNAGANRATLAAPASSTTGGMNVIDYEIDNSNTMTYGSFQNALVRNELRYDELATDFLQFTLSGQHQLTDNLKIDALAGRAKSEFSNPIQTTVVMDKAGQTFSYDYRGNKRDKPELLFGPGVFDPNGWTTSSVRLRPLGAENTFDSAAVNIEYILTEALTLRSGLHYKKFQFETTEARRQSENAAGVVMAPDLMREYRAGVGPYASWLVPDLAAIDARFNIYSNTGVFTVSEQFRLADNYSAEEKTLGAYVQLAFDTEFGDTGIRGDVGGRFVKTDQSSTAWARLGATDQLITAEHDYNEFLPSLNLVFEPMDDVIIRFGYAEVMARAGLGSIRPNVSVSVSGSARSINGGNPTLEPTKAKTYDLGLELYFDNESLLGVALFRKDIESYVQGLRETKTFTATGLPIQAAIDACNAGPGYGVDCNENVEWQTNTPLNGPGGDLYGFEVQYQMPFTFLPEFWNRFGFIGNYTYVKAQMDYINNTGVVLATRDLQGLSEATRSATLYYEDDKFSARVSLADRSNYLTNAIGRDNNDMEGTNATRNIDASLSYQVTDNWKVTFEALNLTDEVDDQWVDSSGNRLTYYHATGRQYYLGAQYKF</sequence>
<dbReference type="EMBL" id="BMYR01000002">
    <property type="protein sequence ID" value="GGW53149.1"/>
    <property type="molecule type" value="Genomic_DNA"/>
</dbReference>
<dbReference type="InterPro" id="IPR012910">
    <property type="entry name" value="Plug_dom"/>
</dbReference>
<dbReference type="SUPFAM" id="SSF56935">
    <property type="entry name" value="Porins"/>
    <property type="match status" value="1"/>
</dbReference>
<evidence type="ECO:0000256" key="11">
    <source>
        <dbReference type="RuleBase" id="RU003357"/>
    </source>
</evidence>
<evidence type="ECO:0000256" key="5">
    <source>
        <dbReference type="ARBA" id="ARBA00022729"/>
    </source>
</evidence>